<reference evidence="1 2" key="1">
    <citation type="submission" date="2016-10" db="EMBL/GenBank/DDBJ databases">
        <authorList>
            <person name="de Groot N.N."/>
        </authorList>
    </citation>
    <scope>NUCLEOTIDE SEQUENCE [LARGE SCALE GENOMIC DNA]</scope>
    <source>
        <strain evidence="1 2">DSM 527</strain>
    </source>
</reference>
<dbReference type="Proteomes" id="UP000199045">
    <property type="component" value="Unassembled WGS sequence"/>
</dbReference>
<proteinExistence type="predicted"/>
<evidence type="ECO:0008006" key="3">
    <source>
        <dbReference type="Google" id="ProtNLM"/>
    </source>
</evidence>
<name>A0A1G8AZ48_CHIFI</name>
<sequence>MTHQEMIAFKTRLKKAGELLLTERIAITKSAVDNAQEAANSEDKSSAGDKYETGRAMGHLEKDMYARQLAENIRELDKLQKVNTDIIYATAQTGAFIRCQQCSFFIATGLGKQVIDDQTIFFLSPDAPLARLLLHKKAEDRFPFNKMDVVILEIY</sequence>
<dbReference type="AlphaFoldDB" id="A0A1G8AZ48"/>
<protein>
    <recommendedName>
        <fullName evidence="3">Transcription elongation factor, GreA/GreB, C-term</fullName>
    </recommendedName>
</protein>
<accession>A0A1G8AZ48</accession>
<gene>
    <name evidence="1" type="ORF">SAMN04488121_11049</name>
</gene>
<organism evidence="1 2">
    <name type="scientific">Chitinophaga filiformis</name>
    <name type="common">Myxococcus filiformis</name>
    <name type="synonym">Flexibacter filiformis</name>
    <dbReference type="NCBI Taxonomy" id="104663"/>
    <lineage>
        <taxon>Bacteria</taxon>
        <taxon>Pseudomonadati</taxon>
        <taxon>Bacteroidota</taxon>
        <taxon>Chitinophagia</taxon>
        <taxon>Chitinophagales</taxon>
        <taxon>Chitinophagaceae</taxon>
        <taxon>Chitinophaga</taxon>
    </lineage>
</organism>
<evidence type="ECO:0000313" key="1">
    <source>
        <dbReference type="EMBL" id="SDH26292.1"/>
    </source>
</evidence>
<evidence type="ECO:0000313" key="2">
    <source>
        <dbReference type="Proteomes" id="UP000199045"/>
    </source>
</evidence>
<dbReference type="EMBL" id="FNBN01000010">
    <property type="protein sequence ID" value="SDH26292.1"/>
    <property type="molecule type" value="Genomic_DNA"/>
</dbReference>
<dbReference type="RefSeq" id="WP_089837367.1">
    <property type="nucleotide sequence ID" value="NZ_FNBN01000010.1"/>
</dbReference>
<dbReference type="STRING" id="104663.SAMN04488121_11049"/>
<dbReference type="OrthoDB" id="667380at2"/>